<organism evidence="1 2">
    <name type="scientific">Vibrio caribbeanicus ATCC BAA-2122</name>
    <dbReference type="NCBI Taxonomy" id="796620"/>
    <lineage>
        <taxon>Bacteria</taxon>
        <taxon>Pseudomonadati</taxon>
        <taxon>Pseudomonadota</taxon>
        <taxon>Gammaproteobacteria</taxon>
        <taxon>Vibrionales</taxon>
        <taxon>Vibrionaceae</taxon>
        <taxon>Vibrio</taxon>
    </lineage>
</organism>
<protein>
    <recommendedName>
        <fullName evidence="3">OsmC family protein</fullName>
    </recommendedName>
</protein>
<dbReference type="SUPFAM" id="SSF82784">
    <property type="entry name" value="OsmC-like"/>
    <property type="match status" value="1"/>
</dbReference>
<sequence>MSESKQYHVGEFCAEKPKLTQYKTNSFTKARHPEPYRFEVNLSAEAGDMQKKTGVVSVNIPGFSSVRLYCDEQPPVGNDTAPPPLAFFSAGIGFCLMTHLTDILTARKIQVDSLKLEQRIVFRTNLGHMRDHGYMTEGGCDVVETHVIINSSEPEENIKSLLDEAENGCMAHYALRNPIPWSTRLIYNGEEALAHSGE</sequence>
<gene>
    <name evidence="1" type="ORF">VIBC2010_11784</name>
</gene>
<name>E3BKQ0_9VIBR</name>
<dbReference type="AlphaFoldDB" id="E3BKQ0"/>
<comment type="caution">
    <text evidence="1">The sequence shown here is derived from an EMBL/GenBank/DDBJ whole genome shotgun (WGS) entry which is preliminary data.</text>
</comment>
<accession>E3BKQ0</accession>
<dbReference type="InterPro" id="IPR015946">
    <property type="entry name" value="KH_dom-like_a/b"/>
</dbReference>
<dbReference type="Proteomes" id="UP000002943">
    <property type="component" value="Unassembled WGS sequence"/>
</dbReference>
<dbReference type="OrthoDB" id="5540854at2"/>
<evidence type="ECO:0000313" key="1">
    <source>
        <dbReference type="EMBL" id="EFP96244.1"/>
    </source>
</evidence>
<evidence type="ECO:0000313" key="2">
    <source>
        <dbReference type="Proteomes" id="UP000002943"/>
    </source>
</evidence>
<dbReference type="RefSeq" id="WP_009601619.1">
    <property type="nucleotide sequence ID" value="NZ_AEIU01000075.1"/>
</dbReference>
<dbReference type="eggNOG" id="COG1765">
    <property type="taxonomic scope" value="Bacteria"/>
</dbReference>
<keyword evidence="2" id="KW-1185">Reference proteome</keyword>
<dbReference type="InterPro" id="IPR036102">
    <property type="entry name" value="OsmC/Ohrsf"/>
</dbReference>
<dbReference type="EMBL" id="AEIU01000075">
    <property type="protein sequence ID" value="EFP96244.1"/>
    <property type="molecule type" value="Genomic_DNA"/>
</dbReference>
<reference evidence="1 2" key="1">
    <citation type="journal article" date="2012" name="Int. J. Syst. Evol. Microbiol.">
        <title>Vibrio caribbeanicus sp. nov., isolated from the marine sponge Scleritoderma cyanea.</title>
        <authorList>
            <person name="Hoffmann M."/>
            <person name="Monday S.R."/>
            <person name="Allard M.W."/>
            <person name="Strain E.A."/>
            <person name="Whittaker P."/>
            <person name="Naum M."/>
            <person name="McCarthy P.J."/>
            <person name="Lopez J.V."/>
            <person name="Fischer M."/>
            <person name="Brown E.W."/>
        </authorList>
    </citation>
    <scope>NUCLEOTIDE SEQUENCE [LARGE SCALE GENOMIC DNA]</scope>
    <source>
        <strain evidence="1 2">ATCC BAA-2122</strain>
    </source>
</reference>
<dbReference type="Pfam" id="PF02566">
    <property type="entry name" value="OsmC"/>
    <property type="match status" value="1"/>
</dbReference>
<dbReference type="InterPro" id="IPR003718">
    <property type="entry name" value="OsmC/Ohr_fam"/>
</dbReference>
<dbReference type="NCBIfam" id="NF041052">
    <property type="entry name" value="OsmC_like_Se"/>
    <property type="match status" value="1"/>
</dbReference>
<proteinExistence type="predicted"/>
<evidence type="ECO:0008006" key="3">
    <source>
        <dbReference type="Google" id="ProtNLM"/>
    </source>
</evidence>
<dbReference type="Gene3D" id="3.30.300.20">
    <property type="match status" value="1"/>
</dbReference>